<dbReference type="InterPro" id="IPR002678">
    <property type="entry name" value="DUF34/NIF3"/>
</dbReference>
<evidence type="ECO:0000313" key="6">
    <source>
        <dbReference type="EMBL" id="TWT78497.1"/>
    </source>
</evidence>
<feature type="binding site" evidence="5">
    <location>
        <position position="108"/>
    </location>
    <ligand>
        <name>a divalent metal cation</name>
        <dbReference type="ChEBI" id="CHEBI:60240"/>
        <label>1</label>
    </ligand>
</feature>
<evidence type="ECO:0000256" key="4">
    <source>
        <dbReference type="ARBA" id="ARBA00022723"/>
    </source>
</evidence>
<name>A0A5C5YVE7_9BACT</name>
<dbReference type="Pfam" id="PF01784">
    <property type="entry name" value="DUF34_NIF3"/>
    <property type="match status" value="1"/>
</dbReference>
<comment type="caution">
    <text evidence="6">The sequence shown here is derived from an EMBL/GenBank/DDBJ whole genome shotgun (WGS) entry which is preliminary data.</text>
</comment>
<feature type="binding site" evidence="5">
    <location>
        <position position="70"/>
    </location>
    <ligand>
        <name>a divalent metal cation</name>
        <dbReference type="ChEBI" id="CHEBI:60240"/>
        <label>1</label>
    </ligand>
</feature>
<dbReference type="EMBL" id="SJPO01000002">
    <property type="protein sequence ID" value="TWT78497.1"/>
    <property type="molecule type" value="Genomic_DNA"/>
</dbReference>
<evidence type="ECO:0000256" key="5">
    <source>
        <dbReference type="PIRSR" id="PIRSR602678-1"/>
    </source>
</evidence>
<feature type="binding site" evidence="5">
    <location>
        <position position="233"/>
    </location>
    <ligand>
        <name>a divalent metal cation</name>
        <dbReference type="ChEBI" id="CHEBI:60240"/>
        <label>1</label>
    </ligand>
</feature>
<comment type="subunit">
    <text evidence="2">Homohexamer.</text>
</comment>
<dbReference type="SUPFAM" id="SSF102705">
    <property type="entry name" value="NIF3 (NGG1p interacting factor 3)-like"/>
    <property type="match status" value="1"/>
</dbReference>
<keyword evidence="4 5" id="KW-0479">Metal-binding</keyword>
<proteinExistence type="inferred from homology"/>
<dbReference type="GO" id="GO:0005737">
    <property type="term" value="C:cytoplasm"/>
    <property type="evidence" value="ECO:0007669"/>
    <property type="project" value="TreeGrafter"/>
</dbReference>
<dbReference type="Gene3D" id="3.40.1390.30">
    <property type="entry name" value="NIF3 (NGG1p interacting factor 3)-like"/>
    <property type="match status" value="2"/>
</dbReference>
<evidence type="ECO:0000256" key="2">
    <source>
        <dbReference type="ARBA" id="ARBA00011643"/>
    </source>
</evidence>
<organism evidence="6 7">
    <name type="scientific">Posidoniimonas polymericola</name>
    <dbReference type="NCBI Taxonomy" id="2528002"/>
    <lineage>
        <taxon>Bacteria</taxon>
        <taxon>Pseudomonadati</taxon>
        <taxon>Planctomycetota</taxon>
        <taxon>Planctomycetia</taxon>
        <taxon>Pirellulales</taxon>
        <taxon>Lacipirellulaceae</taxon>
        <taxon>Posidoniimonas</taxon>
    </lineage>
</organism>
<dbReference type="Proteomes" id="UP000318478">
    <property type="component" value="Unassembled WGS sequence"/>
</dbReference>
<keyword evidence="6" id="KW-0378">Hydrolase</keyword>
<dbReference type="GO" id="GO:0016787">
    <property type="term" value="F:hydrolase activity"/>
    <property type="evidence" value="ECO:0007669"/>
    <property type="project" value="UniProtKB-KW"/>
</dbReference>
<feature type="binding site" evidence="5">
    <location>
        <position position="69"/>
    </location>
    <ligand>
        <name>a divalent metal cation</name>
        <dbReference type="ChEBI" id="CHEBI:60240"/>
        <label>1</label>
    </ligand>
</feature>
<dbReference type="AlphaFoldDB" id="A0A5C5YVE7"/>
<evidence type="ECO:0000256" key="3">
    <source>
        <dbReference type="ARBA" id="ARBA00022112"/>
    </source>
</evidence>
<feature type="binding site" evidence="5">
    <location>
        <position position="229"/>
    </location>
    <ligand>
        <name>a divalent metal cation</name>
        <dbReference type="ChEBI" id="CHEBI:60240"/>
        <label>1</label>
    </ligand>
</feature>
<dbReference type="NCBIfam" id="TIGR00486">
    <property type="entry name" value="YbgI_SA1388"/>
    <property type="match status" value="1"/>
</dbReference>
<dbReference type="FunFam" id="3.40.1390.30:FF:000001">
    <property type="entry name" value="GTP cyclohydrolase 1 type 2"/>
    <property type="match status" value="1"/>
</dbReference>
<evidence type="ECO:0000256" key="1">
    <source>
        <dbReference type="ARBA" id="ARBA00006964"/>
    </source>
</evidence>
<gene>
    <name evidence="6" type="ORF">Pla123a_12890</name>
</gene>
<keyword evidence="7" id="KW-1185">Reference proteome</keyword>
<dbReference type="InterPro" id="IPR036069">
    <property type="entry name" value="DUF34/NIF3_sf"/>
</dbReference>
<dbReference type="PANTHER" id="PTHR13799">
    <property type="entry name" value="NGG1 INTERACTING FACTOR 3"/>
    <property type="match status" value="1"/>
</dbReference>
<evidence type="ECO:0000313" key="7">
    <source>
        <dbReference type="Proteomes" id="UP000318478"/>
    </source>
</evidence>
<comment type="similarity">
    <text evidence="1">Belongs to the GTP cyclohydrolase I type 2/NIF3 family.</text>
</comment>
<dbReference type="GO" id="GO:0046872">
    <property type="term" value="F:metal ion binding"/>
    <property type="evidence" value="ECO:0007669"/>
    <property type="project" value="UniProtKB-KW"/>
</dbReference>
<accession>A0A5C5YVE7</accession>
<reference evidence="6 7" key="1">
    <citation type="submission" date="2019-02" db="EMBL/GenBank/DDBJ databases">
        <title>Deep-cultivation of Planctomycetes and their phenomic and genomic characterization uncovers novel biology.</title>
        <authorList>
            <person name="Wiegand S."/>
            <person name="Jogler M."/>
            <person name="Boedeker C."/>
            <person name="Pinto D."/>
            <person name="Vollmers J."/>
            <person name="Rivas-Marin E."/>
            <person name="Kohn T."/>
            <person name="Peeters S.H."/>
            <person name="Heuer A."/>
            <person name="Rast P."/>
            <person name="Oberbeckmann S."/>
            <person name="Bunk B."/>
            <person name="Jeske O."/>
            <person name="Meyerdierks A."/>
            <person name="Storesund J.E."/>
            <person name="Kallscheuer N."/>
            <person name="Luecker S."/>
            <person name="Lage O.M."/>
            <person name="Pohl T."/>
            <person name="Merkel B.J."/>
            <person name="Hornburger P."/>
            <person name="Mueller R.-W."/>
            <person name="Bruemmer F."/>
            <person name="Labrenz M."/>
            <person name="Spormann A.M."/>
            <person name="Op Den Camp H."/>
            <person name="Overmann J."/>
            <person name="Amann R."/>
            <person name="Jetten M.S.M."/>
            <person name="Mascher T."/>
            <person name="Medema M.H."/>
            <person name="Devos D.P."/>
            <person name="Kaster A.-K."/>
            <person name="Ovreas L."/>
            <person name="Rohde M."/>
            <person name="Galperin M.Y."/>
            <person name="Jogler C."/>
        </authorList>
    </citation>
    <scope>NUCLEOTIDE SEQUENCE [LARGE SCALE GENOMIC DNA]</scope>
    <source>
        <strain evidence="6 7">Pla123a</strain>
    </source>
</reference>
<dbReference type="PANTHER" id="PTHR13799:SF14">
    <property type="entry name" value="GTP CYCLOHYDROLASE 1 TYPE 2 HOMOLOG"/>
    <property type="match status" value="1"/>
</dbReference>
<protein>
    <recommendedName>
        <fullName evidence="3">GTP cyclohydrolase 1 type 2 homolog</fullName>
    </recommendedName>
</protein>
<sequence length="266" mass="27792">MLESMPQLSVICELLEAFAPCDLAEDWDNTGLLLGDRAAQVERVMTCLTLTPDTVAEAVERRAGLVISHHPLPFRPIAKLTSDTVEGGMLWNLASAGIAVYSPHTAFDSASCGINASLAAALELADVVPLLPTEADPNLGAGRVGDLQSVTTVEAAAGRVKQFLAAESIRVVAEPGREVQRIAVACGSGGSFIAAAVAAAADALLTGEATFHNCLAARSAGLALLLPGHYASERFAVERLADWLGTQFSGLEVWASTRECDPLRTV</sequence>